<feature type="compositionally biased region" description="Basic and acidic residues" evidence="2">
    <location>
        <begin position="16"/>
        <end position="26"/>
    </location>
</feature>
<feature type="domain" description="Telomere length regulation protein conserved" evidence="3">
    <location>
        <begin position="594"/>
        <end position="705"/>
    </location>
</feature>
<organism evidence="4 5">
    <name type="scientific">Cryphonectria parasitica (strain ATCC 38755 / EP155)</name>
    <dbReference type="NCBI Taxonomy" id="660469"/>
    <lineage>
        <taxon>Eukaryota</taxon>
        <taxon>Fungi</taxon>
        <taxon>Dikarya</taxon>
        <taxon>Ascomycota</taxon>
        <taxon>Pezizomycotina</taxon>
        <taxon>Sordariomycetes</taxon>
        <taxon>Sordariomycetidae</taxon>
        <taxon>Diaporthales</taxon>
        <taxon>Cryphonectriaceae</taxon>
        <taxon>Cryphonectria-Endothia species complex</taxon>
        <taxon>Cryphonectria</taxon>
    </lineage>
</organism>
<feature type="region of interest" description="Disordered" evidence="2">
    <location>
        <begin position="519"/>
        <end position="591"/>
    </location>
</feature>
<dbReference type="InterPro" id="IPR051970">
    <property type="entry name" value="TEL2_Regulation"/>
</dbReference>
<dbReference type="EMBL" id="MU032350">
    <property type="protein sequence ID" value="KAF3762602.1"/>
    <property type="molecule type" value="Genomic_DNA"/>
</dbReference>
<dbReference type="GO" id="GO:0005829">
    <property type="term" value="C:cytosol"/>
    <property type="evidence" value="ECO:0007669"/>
    <property type="project" value="TreeGrafter"/>
</dbReference>
<evidence type="ECO:0000256" key="2">
    <source>
        <dbReference type="SAM" id="MobiDB-lite"/>
    </source>
</evidence>
<dbReference type="Proteomes" id="UP000803844">
    <property type="component" value="Unassembled WGS sequence"/>
</dbReference>
<evidence type="ECO:0000313" key="4">
    <source>
        <dbReference type="EMBL" id="KAF3762602.1"/>
    </source>
</evidence>
<feature type="compositionally biased region" description="Acidic residues" evidence="2">
    <location>
        <begin position="574"/>
        <end position="583"/>
    </location>
</feature>
<accession>A0A9P5CLV1</accession>
<comment type="similarity">
    <text evidence="1">Belongs to the TEL2 family.</text>
</comment>
<dbReference type="GO" id="GO:0042162">
    <property type="term" value="F:telomeric DNA binding"/>
    <property type="evidence" value="ECO:0007669"/>
    <property type="project" value="TreeGrafter"/>
</dbReference>
<gene>
    <name evidence="4" type="ORF">M406DRAFT_280743</name>
</gene>
<dbReference type="GO" id="GO:0051083">
    <property type="term" value="P:'de novo' cotranslational protein folding"/>
    <property type="evidence" value="ECO:0007669"/>
    <property type="project" value="TreeGrafter"/>
</dbReference>
<comment type="caution">
    <text evidence="4">The sequence shown here is derived from an EMBL/GenBank/DDBJ whole genome shotgun (WGS) entry which is preliminary data.</text>
</comment>
<feature type="compositionally biased region" description="Polar residues" evidence="2">
    <location>
        <begin position="28"/>
        <end position="38"/>
    </location>
</feature>
<feature type="compositionally biased region" description="Acidic residues" evidence="2">
    <location>
        <begin position="554"/>
        <end position="566"/>
    </location>
</feature>
<dbReference type="RefSeq" id="XP_040773581.1">
    <property type="nucleotide sequence ID" value="XM_040918418.1"/>
</dbReference>
<reference evidence="4" key="1">
    <citation type="journal article" date="2020" name="Phytopathology">
        <title>Genome sequence of the chestnut blight fungus Cryphonectria parasitica EP155: A fundamental resource for an archetypical invasive plant pathogen.</title>
        <authorList>
            <person name="Crouch J.A."/>
            <person name="Dawe A."/>
            <person name="Aerts A."/>
            <person name="Barry K."/>
            <person name="Churchill A.C.L."/>
            <person name="Grimwood J."/>
            <person name="Hillman B."/>
            <person name="Milgroom M.G."/>
            <person name="Pangilinan J."/>
            <person name="Smith M."/>
            <person name="Salamov A."/>
            <person name="Schmutz J."/>
            <person name="Yadav J."/>
            <person name="Grigoriev I.V."/>
            <person name="Nuss D."/>
        </authorList>
    </citation>
    <scope>NUCLEOTIDE SEQUENCE</scope>
    <source>
        <strain evidence="4">EP155</strain>
    </source>
</reference>
<dbReference type="InterPro" id="IPR019337">
    <property type="entry name" value="Telomere_length_regulation_dom"/>
</dbReference>
<dbReference type="OrthoDB" id="10258062at2759"/>
<dbReference type="PANTHER" id="PTHR15830">
    <property type="entry name" value="TELOMERE LENGTH REGULATION PROTEIN TEL2 FAMILY MEMBER"/>
    <property type="match status" value="1"/>
</dbReference>
<dbReference type="PANTHER" id="PTHR15830:SF10">
    <property type="entry name" value="TELOMERE LENGTH REGULATION PROTEIN TEL2 HOMOLOG"/>
    <property type="match status" value="1"/>
</dbReference>
<evidence type="ECO:0000259" key="3">
    <source>
        <dbReference type="Pfam" id="PF10193"/>
    </source>
</evidence>
<evidence type="ECO:0000313" key="5">
    <source>
        <dbReference type="Proteomes" id="UP000803844"/>
    </source>
</evidence>
<dbReference type="GeneID" id="63835547"/>
<dbReference type="Pfam" id="PF10193">
    <property type="entry name" value="Telomere_reg-2"/>
    <property type="match status" value="1"/>
</dbReference>
<dbReference type="GO" id="GO:0051879">
    <property type="term" value="F:Hsp90 protein binding"/>
    <property type="evidence" value="ECO:0007669"/>
    <property type="project" value="TreeGrafter"/>
</dbReference>
<dbReference type="Gene3D" id="1.25.40.720">
    <property type="entry name" value="Telomere length regulation protein 2, C-terminal domain"/>
    <property type="match status" value="2"/>
</dbReference>
<feature type="region of interest" description="Disordered" evidence="2">
    <location>
        <begin position="1"/>
        <end position="38"/>
    </location>
</feature>
<proteinExistence type="inferred from homology"/>
<evidence type="ECO:0000256" key="1">
    <source>
        <dbReference type="ARBA" id="ARBA00006133"/>
    </source>
</evidence>
<dbReference type="FunFam" id="1.25.40.720:FF:000004">
    <property type="entry name" value="WGS project CABT00000000 data, contig 2.6"/>
    <property type="match status" value="1"/>
</dbReference>
<dbReference type="InterPro" id="IPR038528">
    <property type="entry name" value="TEL2_C_sf"/>
</dbReference>
<name>A0A9P5CLV1_CRYP1</name>
<dbReference type="AlphaFoldDB" id="A0A9P5CLV1"/>
<keyword evidence="5" id="KW-1185">Reference proteome</keyword>
<protein>
    <recommendedName>
        <fullName evidence="3">Telomere length regulation protein conserved domain-containing protein</fullName>
    </recommendedName>
</protein>
<sequence>MDELLSPVSSTYYKPSGDEKPLEHVNRTPPQASSVPSNFEASSIEDVIKALKSEPDYDVLISALRLLSCDNQKLRGFKIGSPGPEAAQVIQTLVTEIVPNYWTLLKESCVEDGNADLDLLLNALRSLTGLNAILLRIRSHIQEKKGETPEAKRSDVLLNLKIDLEVLSAILEGHGRVMGIWTAVSDGEDVVKRRIMSKEFVNVLGSGRIISLSAEAEALISQDRTKLSWIADGLEYSRWLAHNILAWSKEAQEPEGEKIVADLLSKVMHLGYSETVIKIIVSELINEHQRDESLQAIFNHLPYSQQRTILFGLLKSLSETYLNDLGACGAPSDESIISAAAGVVTNLVADEPKYRSHLITWLTTATGAGLGDAVGIRRAILAVLAPNQDDIITVFSKSLSQFGDYLYIRHTPVLQQEVHAQVLLLSAGYLQRLAPLKLALQVRGGTFMQMISKRLEASQTRARLLGMIVGEALSQLVEKSDKRLDFKMEETKSEEALWYKSLVELSDAVGSTDPLKSSLLHVRDDRTKLHRQARKPASTPKPASSTGTTRVIIEEVDSDEEMEDDIIPLKKPDDDDEDSDNDPETVKRDRPKAPVYVRSLITYLRDTENYDRQKLAVTTAPTLIRRKANFGTEVKEHAEELATLLVGLQDTYDIENFDDLRLQSMIAIIVAQPQKMGPWFGKTFFDGDYSVALRVSVLTVLGLGARELAGFITSEFASAASFPSKMLPERMEKLYVEDVTSGNQLQSSSTLKALPLTALDTISKSLTSDFMAPIAANAADTATGPDVLKLSTFRSRLEQQNTSVSKGREKPRIRAIPNTTAQLIATSFFFPLSARFQSAIRSSAGRARGIIFQPFLLSLYLKTLALLLHAAGPSTLALPDMTTELWGILLGSSVRAHAVGDLGVTHAMLFALLTMLEVNGDRMRDICQTMSREVIETQEWVVQVFHGIRGEDGSGEEAEVKALAAGCLVRINEGMEKYRMLLMGDMIG</sequence>